<keyword evidence="2" id="KW-1185">Reference proteome</keyword>
<dbReference type="Proteomes" id="UP000075430">
    <property type="component" value="Unassembled WGS sequence"/>
</dbReference>
<sequence>MEAYPMPMFAKLTVQDVKKSIQWCKNVLQFAADDVDVYVKNAGADIIEGPVIRPWNARELVLKDPDGYVLTLSMRADHEKTFHDVIDEVTG</sequence>
<proteinExistence type="predicted"/>
<accession>A0A150F387</accession>
<evidence type="ECO:0008006" key="3">
    <source>
        <dbReference type="Google" id="ProtNLM"/>
    </source>
</evidence>
<dbReference type="SUPFAM" id="SSF54593">
    <property type="entry name" value="Glyoxalase/Bleomycin resistance protein/Dihydroxybiphenyl dioxygenase"/>
    <property type="match status" value="1"/>
</dbReference>
<dbReference type="RefSeq" id="WP_061523435.1">
    <property type="nucleotide sequence ID" value="NZ_JARLZY010000012.1"/>
</dbReference>
<evidence type="ECO:0000313" key="2">
    <source>
        <dbReference type="Proteomes" id="UP000075430"/>
    </source>
</evidence>
<dbReference type="OrthoDB" id="9796521at2"/>
<organism evidence="1 2">
    <name type="scientific">Bacillus nakamurai</name>
    <dbReference type="NCBI Taxonomy" id="1793963"/>
    <lineage>
        <taxon>Bacteria</taxon>
        <taxon>Bacillati</taxon>
        <taxon>Bacillota</taxon>
        <taxon>Bacilli</taxon>
        <taxon>Bacillales</taxon>
        <taxon>Bacillaceae</taxon>
        <taxon>Bacillus</taxon>
    </lineage>
</organism>
<comment type="caution">
    <text evidence="1">The sequence shown here is derived from an EMBL/GenBank/DDBJ whole genome shotgun (WGS) entry which is preliminary data.</text>
</comment>
<reference evidence="2" key="1">
    <citation type="submission" date="2016-02" db="EMBL/GenBank/DDBJ databases">
        <authorList>
            <person name="Dunlap C."/>
        </authorList>
    </citation>
    <scope>NUCLEOTIDE SEQUENCE [LARGE SCALE GENOMIC DNA]</scope>
    <source>
        <strain evidence="2">NRRL B-41092</strain>
    </source>
</reference>
<protein>
    <recommendedName>
        <fullName evidence="3">VOC domain-containing protein</fullName>
    </recommendedName>
</protein>
<dbReference type="Gene3D" id="3.10.180.10">
    <property type="entry name" value="2,3-Dihydroxybiphenyl 1,2-Dioxygenase, domain 1"/>
    <property type="match status" value="1"/>
</dbReference>
<dbReference type="EMBL" id="LSBA01000039">
    <property type="protein sequence ID" value="KXZ13209.1"/>
    <property type="molecule type" value="Genomic_DNA"/>
</dbReference>
<name>A0A150F387_9BACI</name>
<evidence type="ECO:0000313" key="1">
    <source>
        <dbReference type="EMBL" id="KXZ13209.1"/>
    </source>
</evidence>
<gene>
    <name evidence="1" type="ORF">AXI58_05945</name>
</gene>
<dbReference type="STRING" id="1793963.AXI58_05945"/>
<dbReference type="AlphaFoldDB" id="A0A150F387"/>
<dbReference type="InterPro" id="IPR029068">
    <property type="entry name" value="Glyas_Bleomycin-R_OHBP_Dase"/>
</dbReference>